<feature type="region of interest" description="Disordered" evidence="1">
    <location>
        <begin position="111"/>
        <end position="151"/>
    </location>
</feature>
<dbReference type="OrthoDB" id="3265817at2759"/>
<gene>
    <name evidence="2" type="ORF">WOLCODRAFT_135754</name>
</gene>
<name>A0A2H3J6S6_WOLCO</name>
<evidence type="ECO:0000313" key="2">
    <source>
        <dbReference type="EMBL" id="PCH37631.1"/>
    </source>
</evidence>
<dbReference type="OMA" id="MWTETEL"/>
<proteinExistence type="predicted"/>
<feature type="region of interest" description="Disordered" evidence="1">
    <location>
        <begin position="227"/>
        <end position="258"/>
    </location>
</feature>
<dbReference type="Proteomes" id="UP000218811">
    <property type="component" value="Unassembled WGS sequence"/>
</dbReference>
<feature type="compositionally biased region" description="Polar residues" evidence="1">
    <location>
        <begin position="249"/>
        <end position="258"/>
    </location>
</feature>
<keyword evidence="3" id="KW-1185">Reference proteome</keyword>
<accession>A0A2H3J6S6</accession>
<dbReference type="EMBL" id="KB467942">
    <property type="protein sequence ID" value="PCH37631.1"/>
    <property type="molecule type" value="Genomic_DNA"/>
</dbReference>
<feature type="compositionally biased region" description="Polar residues" evidence="1">
    <location>
        <begin position="60"/>
        <end position="69"/>
    </location>
</feature>
<organism evidence="2 3">
    <name type="scientific">Wolfiporia cocos (strain MD-104)</name>
    <name type="common">Brown rot fungus</name>
    <dbReference type="NCBI Taxonomy" id="742152"/>
    <lineage>
        <taxon>Eukaryota</taxon>
        <taxon>Fungi</taxon>
        <taxon>Dikarya</taxon>
        <taxon>Basidiomycota</taxon>
        <taxon>Agaricomycotina</taxon>
        <taxon>Agaricomycetes</taxon>
        <taxon>Polyporales</taxon>
        <taxon>Phaeolaceae</taxon>
        <taxon>Wolfiporia</taxon>
    </lineage>
</organism>
<protein>
    <submittedName>
        <fullName evidence="2">Uncharacterized protein</fullName>
    </submittedName>
</protein>
<sequence>MPDDMSETAPVCSESAPELGLQIPDSSRSSLSASADSSLSASTSTSLSTPSHRSILKPSASFSSVPTRTNITFAPLPVMEPRRRKSNVQLGVAARSRMLQQRRMLREQGIPPSFSAMHSPTDPPPPLPIWNQQPEKPHEPEPAPEPDPAEEALAAIGRFMRGAGRNLLRHLSHKDKKNRAPKVVVTDPPAADSVLADDVKDPIVDDGEGGVWEEEVGSDRWQRLGAQEVEDEATESNSQRINTVEPLETTPTILVNSP</sequence>
<dbReference type="AlphaFoldDB" id="A0A2H3J6S6"/>
<evidence type="ECO:0000256" key="1">
    <source>
        <dbReference type="SAM" id="MobiDB-lite"/>
    </source>
</evidence>
<feature type="compositionally biased region" description="Low complexity" evidence="1">
    <location>
        <begin position="24"/>
        <end position="53"/>
    </location>
</feature>
<evidence type="ECO:0000313" key="3">
    <source>
        <dbReference type="Proteomes" id="UP000218811"/>
    </source>
</evidence>
<reference evidence="2 3" key="1">
    <citation type="journal article" date="2012" name="Science">
        <title>The Paleozoic origin of enzymatic lignin decomposition reconstructed from 31 fungal genomes.</title>
        <authorList>
            <person name="Floudas D."/>
            <person name="Binder M."/>
            <person name="Riley R."/>
            <person name="Barry K."/>
            <person name="Blanchette R.A."/>
            <person name="Henrissat B."/>
            <person name="Martinez A.T."/>
            <person name="Otillar R."/>
            <person name="Spatafora J.W."/>
            <person name="Yadav J.S."/>
            <person name="Aerts A."/>
            <person name="Benoit I."/>
            <person name="Boyd A."/>
            <person name="Carlson A."/>
            <person name="Copeland A."/>
            <person name="Coutinho P.M."/>
            <person name="de Vries R.P."/>
            <person name="Ferreira P."/>
            <person name="Findley K."/>
            <person name="Foster B."/>
            <person name="Gaskell J."/>
            <person name="Glotzer D."/>
            <person name="Gorecki P."/>
            <person name="Heitman J."/>
            <person name="Hesse C."/>
            <person name="Hori C."/>
            <person name="Igarashi K."/>
            <person name="Jurgens J.A."/>
            <person name="Kallen N."/>
            <person name="Kersten P."/>
            <person name="Kohler A."/>
            <person name="Kuees U."/>
            <person name="Kumar T.K.A."/>
            <person name="Kuo A."/>
            <person name="LaButti K."/>
            <person name="Larrondo L.F."/>
            <person name="Lindquist E."/>
            <person name="Ling A."/>
            <person name="Lombard V."/>
            <person name="Lucas S."/>
            <person name="Lundell T."/>
            <person name="Martin R."/>
            <person name="McLaughlin D.J."/>
            <person name="Morgenstern I."/>
            <person name="Morin E."/>
            <person name="Murat C."/>
            <person name="Nagy L.G."/>
            <person name="Nolan M."/>
            <person name="Ohm R.A."/>
            <person name="Patyshakuliyeva A."/>
            <person name="Rokas A."/>
            <person name="Ruiz-Duenas F.J."/>
            <person name="Sabat G."/>
            <person name="Salamov A."/>
            <person name="Samejima M."/>
            <person name="Schmutz J."/>
            <person name="Slot J.C."/>
            <person name="St John F."/>
            <person name="Stenlid J."/>
            <person name="Sun H."/>
            <person name="Sun S."/>
            <person name="Syed K."/>
            <person name="Tsang A."/>
            <person name="Wiebenga A."/>
            <person name="Young D."/>
            <person name="Pisabarro A."/>
            <person name="Eastwood D.C."/>
            <person name="Martin F."/>
            <person name="Cullen D."/>
            <person name="Grigoriev I.V."/>
            <person name="Hibbett D.S."/>
        </authorList>
    </citation>
    <scope>NUCLEOTIDE SEQUENCE [LARGE SCALE GENOMIC DNA]</scope>
    <source>
        <strain evidence="2 3">MD-104</strain>
    </source>
</reference>
<feature type="region of interest" description="Disordered" evidence="1">
    <location>
        <begin position="1"/>
        <end position="69"/>
    </location>
</feature>